<dbReference type="AlphaFoldDB" id="F8N7K9"/>
<dbReference type="EMBL" id="GL945017">
    <property type="protein sequence ID" value="EGN57469.1"/>
    <property type="molecule type" value="Genomic_DNA"/>
</dbReference>
<evidence type="ECO:0008006" key="3">
    <source>
        <dbReference type="Google" id="ProtNLM"/>
    </source>
</evidence>
<reference evidence="2" key="1">
    <citation type="journal article" date="2011" name="Stand. Genomic Sci.">
        <title>Non-contiguous finished genome sequence of the opportunistic oral pathogen Prevotella multisaccharivorax type strain (PPPA20).</title>
        <authorList>
            <person name="Pati A."/>
            <person name="Gronow S."/>
            <person name="Lu M."/>
            <person name="Lapidus A."/>
            <person name="Nolan M."/>
            <person name="Lucas S."/>
            <person name="Hammon N."/>
            <person name="Deshpande S."/>
            <person name="Cheng J.F."/>
            <person name="Tapia R."/>
            <person name="Han C."/>
            <person name="Goodwin L."/>
            <person name="Pitluck S."/>
            <person name="Liolios K."/>
            <person name="Pagani I."/>
            <person name="Mavromatis K."/>
            <person name="Mikhailova N."/>
            <person name="Huntemann M."/>
            <person name="Chen A."/>
            <person name="Palaniappan K."/>
            <person name="Land M."/>
            <person name="Hauser L."/>
            <person name="Detter J.C."/>
            <person name="Brambilla E.M."/>
            <person name="Rohde M."/>
            <person name="Goker M."/>
            <person name="Woyke T."/>
            <person name="Bristow J."/>
            <person name="Eisen J.A."/>
            <person name="Markowitz V."/>
            <person name="Hugenholtz P."/>
            <person name="Kyrpides N.C."/>
            <person name="Klenk H.P."/>
            <person name="Ivanova N."/>
        </authorList>
    </citation>
    <scope>NUCLEOTIDE SEQUENCE [LARGE SCALE GENOMIC DNA]</scope>
    <source>
        <strain evidence="2">DSM 17128</strain>
    </source>
</reference>
<accession>F8N7K9</accession>
<gene>
    <name evidence="1" type="ORF">Premu_2075</name>
</gene>
<keyword evidence="2" id="KW-1185">Reference proteome</keyword>
<dbReference type="HOGENOM" id="CLU_2047539_0_0_10"/>
<proteinExistence type="predicted"/>
<dbReference type="RefSeq" id="WP_007575050.1">
    <property type="nucleotide sequence ID" value="NZ_BPTS01000002.1"/>
</dbReference>
<evidence type="ECO:0000313" key="1">
    <source>
        <dbReference type="EMBL" id="EGN57469.1"/>
    </source>
</evidence>
<dbReference type="Proteomes" id="UP000002772">
    <property type="component" value="Unassembled WGS sequence"/>
</dbReference>
<protein>
    <recommendedName>
        <fullName evidence="3">HTH cro/C1-type domain-containing protein</fullName>
    </recommendedName>
</protein>
<name>F8N7K9_9BACT</name>
<organism evidence="1 2">
    <name type="scientific">Hallella multisaccharivorax DSM 17128</name>
    <dbReference type="NCBI Taxonomy" id="688246"/>
    <lineage>
        <taxon>Bacteria</taxon>
        <taxon>Pseudomonadati</taxon>
        <taxon>Bacteroidota</taxon>
        <taxon>Bacteroidia</taxon>
        <taxon>Bacteroidales</taxon>
        <taxon>Prevotellaceae</taxon>
        <taxon>Hallella</taxon>
    </lineage>
</organism>
<sequence length="120" mass="13780">MEEKKRELSYKRYNIGRYGASAIRQNANNALMITAGVILKSWREQQSEENGLAPDKGLTVNDIAKAIGERYESVYRIERGGGSAAVLMKYLMLIRQYDKSFDLEKKLRELKHGDYPTFTL</sequence>
<dbReference type="STRING" id="688246.Premu_2075"/>
<evidence type="ECO:0000313" key="2">
    <source>
        <dbReference type="Proteomes" id="UP000002772"/>
    </source>
</evidence>